<evidence type="ECO:0000313" key="2">
    <source>
        <dbReference type="Proteomes" id="UP000823634"/>
    </source>
</evidence>
<reference evidence="1" key="1">
    <citation type="submission" date="2020-10" db="EMBL/GenBank/DDBJ databases">
        <authorList>
            <person name="Gilroy R."/>
        </authorList>
    </citation>
    <scope>NUCLEOTIDE SEQUENCE</scope>
    <source>
        <strain evidence="1">17113</strain>
    </source>
</reference>
<dbReference type="Proteomes" id="UP000823634">
    <property type="component" value="Unassembled WGS sequence"/>
</dbReference>
<gene>
    <name evidence="1" type="ORF">IAC61_03445</name>
</gene>
<evidence type="ECO:0000313" key="1">
    <source>
        <dbReference type="EMBL" id="MBO8426357.1"/>
    </source>
</evidence>
<protein>
    <submittedName>
        <fullName evidence="1">Uncharacterized protein</fullName>
    </submittedName>
</protein>
<comment type="caution">
    <text evidence="1">The sequence shown here is derived from an EMBL/GenBank/DDBJ whole genome shotgun (WGS) entry which is preliminary data.</text>
</comment>
<dbReference type="AlphaFoldDB" id="A0A9D9DGA4"/>
<reference evidence="1" key="2">
    <citation type="journal article" date="2021" name="PeerJ">
        <title>Extensive microbial diversity within the chicken gut microbiome revealed by metagenomics and culture.</title>
        <authorList>
            <person name="Gilroy R."/>
            <person name="Ravi A."/>
            <person name="Getino M."/>
            <person name="Pursley I."/>
            <person name="Horton D.L."/>
            <person name="Alikhan N.F."/>
            <person name="Baker D."/>
            <person name="Gharbi K."/>
            <person name="Hall N."/>
            <person name="Watson M."/>
            <person name="Adriaenssens E.M."/>
            <person name="Foster-Nyarko E."/>
            <person name="Jarju S."/>
            <person name="Secka A."/>
            <person name="Antonio M."/>
            <person name="Oren A."/>
            <person name="Chaudhuri R.R."/>
            <person name="La Ragione R."/>
            <person name="Hildebrand F."/>
            <person name="Pallen M.J."/>
        </authorList>
    </citation>
    <scope>NUCLEOTIDE SEQUENCE</scope>
    <source>
        <strain evidence="1">17113</strain>
    </source>
</reference>
<proteinExistence type="predicted"/>
<dbReference type="EMBL" id="JADINA010000022">
    <property type="protein sequence ID" value="MBO8426357.1"/>
    <property type="molecule type" value="Genomic_DNA"/>
</dbReference>
<name>A0A9D9DGA4_9FIRM</name>
<sequence length="294" mass="33118">MANRRMISKSVIKSDAFTMLPLAAQALYVHILMDADDDGFCSNPIMEVRSIGAKKKDLDLLIEKGFLISFDDGIVLVKHWLVNNAIRKDRYKTSEYTSHLSEIYVKPNGIYTKSKEKGIPANEYVGASDGCQSVAERLPDGCQMVASWLPQDRLGKDSLGKGSLGKERLGKENLSVNNKCKPVQTSTKQPELLRKFLDFGFLDESELEDPQWLDWLKSQWSTKEEYVDLKIRIDYVLTGISNYVQVGEDGNGKPLFRWRVSPEKLAGIANKYAWFTSAMEKNGKGTTDDGDEPF</sequence>
<organism evidence="1 2">
    <name type="scientific">Candidatus Alloenteromonas pullistercoris</name>
    <dbReference type="NCBI Taxonomy" id="2840785"/>
    <lineage>
        <taxon>Bacteria</taxon>
        <taxon>Bacillati</taxon>
        <taxon>Bacillota</taxon>
        <taxon>Bacillota incertae sedis</taxon>
        <taxon>Candidatus Alloenteromonas</taxon>
    </lineage>
</organism>
<accession>A0A9D9DGA4</accession>